<dbReference type="InterPro" id="IPR036388">
    <property type="entry name" value="WH-like_DNA-bd_sf"/>
</dbReference>
<gene>
    <name evidence="2" type="ORF">SAMN04489712_10622</name>
</gene>
<accession>A0A1H6AUH5</accession>
<dbReference type="Gene3D" id="1.10.10.10">
    <property type="entry name" value="Winged helix-like DNA-binding domain superfamily/Winged helix DNA-binding domain"/>
    <property type="match status" value="1"/>
</dbReference>
<sequence>MDVPREPRWLSEEEMTAWLALASVLIRLPAALDGQLQRDAGISHFEYQVLAGLSMSPERTMRMSELAQLADGSLSRLSHVVSRLEKRGWVRRTPDPANGRYTLAVLTDDGWEKVVATAPGHVEAVRTLVLEPLTRTQIRQLSEIGSRIARAVDPDGDCPTTRFRR</sequence>
<dbReference type="Pfam" id="PF12802">
    <property type="entry name" value="MarR_2"/>
    <property type="match status" value="1"/>
</dbReference>
<protein>
    <submittedName>
        <fullName evidence="2">DNA-binding transcriptional regulator, MarR family</fullName>
    </submittedName>
</protein>
<dbReference type="GO" id="GO:0006950">
    <property type="term" value="P:response to stress"/>
    <property type="evidence" value="ECO:0007669"/>
    <property type="project" value="TreeGrafter"/>
</dbReference>
<dbReference type="OrthoDB" id="8635520at2"/>
<evidence type="ECO:0000313" key="2">
    <source>
        <dbReference type="EMBL" id="SEG52319.1"/>
    </source>
</evidence>
<reference evidence="3" key="1">
    <citation type="submission" date="2016-10" db="EMBL/GenBank/DDBJ databases">
        <authorList>
            <person name="Varghese N."/>
            <person name="Submissions S."/>
        </authorList>
    </citation>
    <scope>NUCLEOTIDE SEQUENCE [LARGE SCALE GENOMIC DNA]</scope>
    <source>
        <strain evidence="3">DSM 43163</strain>
    </source>
</reference>
<dbReference type="GO" id="GO:0003677">
    <property type="term" value="F:DNA binding"/>
    <property type="evidence" value="ECO:0007669"/>
    <property type="project" value="UniProtKB-KW"/>
</dbReference>
<dbReference type="InterPro" id="IPR036390">
    <property type="entry name" value="WH_DNA-bd_sf"/>
</dbReference>
<dbReference type="SUPFAM" id="SSF46785">
    <property type="entry name" value="Winged helix' DNA-binding domain"/>
    <property type="match status" value="1"/>
</dbReference>
<dbReference type="PANTHER" id="PTHR33164:SF99">
    <property type="entry name" value="MARR FAMILY REGULATORY PROTEIN"/>
    <property type="match status" value="1"/>
</dbReference>
<dbReference type="SMART" id="SM00347">
    <property type="entry name" value="HTH_MARR"/>
    <property type="match status" value="1"/>
</dbReference>
<dbReference type="Proteomes" id="UP000236723">
    <property type="component" value="Unassembled WGS sequence"/>
</dbReference>
<proteinExistence type="predicted"/>
<dbReference type="RefSeq" id="WP_103938561.1">
    <property type="nucleotide sequence ID" value="NZ_FNVO01000006.1"/>
</dbReference>
<name>A0A1H6AUH5_9ACTN</name>
<keyword evidence="3" id="KW-1185">Reference proteome</keyword>
<dbReference type="AlphaFoldDB" id="A0A1H6AUH5"/>
<dbReference type="PANTHER" id="PTHR33164">
    <property type="entry name" value="TRANSCRIPTIONAL REGULATOR, MARR FAMILY"/>
    <property type="match status" value="1"/>
</dbReference>
<evidence type="ECO:0000313" key="3">
    <source>
        <dbReference type="Proteomes" id="UP000236723"/>
    </source>
</evidence>
<dbReference type="GO" id="GO:0003700">
    <property type="term" value="F:DNA-binding transcription factor activity"/>
    <property type="evidence" value="ECO:0007669"/>
    <property type="project" value="InterPro"/>
</dbReference>
<keyword evidence="2" id="KW-0238">DNA-binding</keyword>
<dbReference type="InterPro" id="IPR000835">
    <property type="entry name" value="HTH_MarR-typ"/>
</dbReference>
<dbReference type="InterPro" id="IPR039422">
    <property type="entry name" value="MarR/SlyA-like"/>
</dbReference>
<dbReference type="PROSITE" id="PS50995">
    <property type="entry name" value="HTH_MARR_2"/>
    <property type="match status" value="1"/>
</dbReference>
<dbReference type="EMBL" id="FNVO01000006">
    <property type="protein sequence ID" value="SEG52319.1"/>
    <property type="molecule type" value="Genomic_DNA"/>
</dbReference>
<feature type="domain" description="HTH marR-type" evidence="1">
    <location>
        <begin position="12"/>
        <end position="150"/>
    </location>
</feature>
<evidence type="ECO:0000259" key="1">
    <source>
        <dbReference type="PROSITE" id="PS50995"/>
    </source>
</evidence>
<organism evidence="2 3">
    <name type="scientific">Thermomonospora echinospora</name>
    <dbReference type="NCBI Taxonomy" id="1992"/>
    <lineage>
        <taxon>Bacteria</taxon>
        <taxon>Bacillati</taxon>
        <taxon>Actinomycetota</taxon>
        <taxon>Actinomycetes</taxon>
        <taxon>Streptosporangiales</taxon>
        <taxon>Thermomonosporaceae</taxon>
        <taxon>Thermomonospora</taxon>
    </lineage>
</organism>